<proteinExistence type="inferred from homology"/>
<protein>
    <recommendedName>
        <fullName evidence="8">CASP-like protein</fullName>
    </recommendedName>
</protein>
<dbReference type="Proteomes" id="UP000298416">
    <property type="component" value="Unassembled WGS sequence"/>
</dbReference>
<comment type="similarity">
    <text evidence="2 8">Belongs to the Casparian strip membrane proteins (CASP) family.</text>
</comment>
<evidence type="ECO:0000256" key="4">
    <source>
        <dbReference type="ARBA" id="ARBA00022475"/>
    </source>
</evidence>
<accession>A0A8X8Y860</accession>
<dbReference type="AlphaFoldDB" id="A0A8X8Y860"/>
<feature type="transmembrane region" description="Helical" evidence="8">
    <location>
        <begin position="54"/>
        <end position="72"/>
    </location>
</feature>
<evidence type="ECO:0000259" key="10">
    <source>
        <dbReference type="Pfam" id="PF04535"/>
    </source>
</evidence>
<name>A0A8X8Y860_SALSN</name>
<dbReference type="PANTHER" id="PTHR33573:SF57">
    <property type="entry name" value="CASP-LIKE PROTEIN 4B1"/>
    <property type="match status" value="1"/>
</dbReference>
<keyword evidence="12" id="KW-1185">Reference proteome</keyword>
<evidence type="ECO:0000256" key="8">
    <source>
        <dbReference type="RuleBase" id="RU361233"/>
    </source>
</evidence>
<feature type="transmembrane region" description="Helical" evidence="8">
    <location>
        <begin position="164"/>
        <end position="188"/>
    </location>
</feature>
<keyword evidence="6 8" id="KW-1133">Transmembrane helix</keyword>
<gene>
    <name evidence="11" type="ORF">SASPL_111934</name>
</gene>
<evidence type="ECO:0000256" key="7">
    <source>
        <dbReference type="ARBA" id="ARBA00023136"/>
    </source>
</evidence>
<evidence type="ECO:0000256" key="2">
    <source>
        <dbReference type="ARBA" id="ARBA00007651"/>
    </source>
</evidence>
<dbReference type="GO" id="GO:0005886">
    <property type="term" value="C:plasma membrane"/>
    <property type="evidence" value="ECO:0007669"/>
    <property type="project" value="UniProtKB-SubCell"/>
</dbReference>
<comment type="subcellular location">
    <subcellularLocation>
        <location evidence="1 8">Cell membrane</location>
        <topology evidence="1 8">Multi-pass membrane protein</topology>
    </subcellularLocation>
</comment>
<evidence type="ECO:0000256" key="3">
    <source>
        <dbReference type="ARBA" id="ARBA00011489"/>
    </source>
</evidence>
<comment type="subunit">
    <text evidence="3 8">Homodimer and heterodimers.</text>
</comment>
<evidence type="ECO:0000256" key="9">
    <source>
        <dbReference type="SAM" id="MobiDB-lite"/>
    </source>
</evidence>
<evidence type="ECO:0000256" key="6">
    <source>
        <dbReference type="ARBA" id="ARBA00022989"/>
    </source>
</evidence>
<feature type="transmembrane region" description="Helical" evidence="8">
    <location>
        <begin position="84"/>
        <end position="103"/>
    </location>
</feature>
<organism evidence="11">
    <name type="scientific">Salvia splendens</name>
    <name type="common">Scarlet sage</name>
    <dbReference type="NCBI Taxonomy" id="180675"/>
    <lineage>
        <taxon>Eukaryota</taxon>
        <taxon>Viridiplantae</taxon>
        <taxon>Streptophyta</taxon>
        <taxon>Embryophyta</taxon>
        <taxon>Tracheophyta</taxon>
        <taxon>Spermatophyta</taxon>
        <taxon>Magnoliopsida</taxon>
        <taxon>eudicotyledons</taxon>
        <taxon>Gunneridae</taxon>
        <taxon>Pentapetalae</taxon>
        <taxon>asterids</taxon>
        <taxon>lamiids</taxon>
        <taxon>Lamiales</taxon>
        <taxon>Lamiaceae</taxon>
        <taxon>Nepetoideae</taxon>
        <taxon>Mentheae</taxon>
        <taxon>Salviinae</taxon>
        <taxon>Salvia</taxon>
        <taxon>Salvia subgen. Calosphace</taxon>
        <taxon>core Calosphace</taxon>
    </lineage>
</organism>
<evidence type="ECO:0000313" key="12">
    <source>
        <dbReference type="Proteomes" id="UP000298416"/>
    </source>
</evidence>
<keyword evidence="7 8" id="KW-0472">Membrane</keyword>
<feature type="transmembrane region" description="Helical" evidence="8">
    <location>
        <begin position="123"/>
        <end position="144"/>
    </location>
</feature>
<dbReference type="EMBL" id="PNBA02000004">
    <property type="protein sequence ID" value="KAG6427688.1"/>
    <property type="molecule type" value="Genomic_DNA"/>
</dbReference>
<sequence length="190" mass="21082">MGNEPTPTPTPENVTTHPAPAATDLESGGLSVDVIMERWKTEDLLQKCSLASRVFGFIFSFLTLIIMATNIHGDWRDFYHYEEYRYVLVVAILSTSYASFQSWRQIHKLATNKNLFSWPNSAAIDYGCDQIGAYLLISAASAAIPLTNRMRQGSDNVFTDASAAAISMAFFAFLCFVISSLISGYNLCQH</sequence>
<dbReference type="InterPro" id="IPR006702">
    <property type="entry name" value="CASP_dom"/>
</dbReference>
<feature type="region of interest" description="Disordered" evidence="9">
    <location>
        <begin position="1"/>
        <end position="25"/>
    </location>
</feature>
<reference evidence="11" key="2">
    <citation type="submission" date="2020-08" db="EMBL/GenBank/DDBJ databases">
        <title>Plant Genome Project.</title>
        <authorList>
            <person name="Zhang R.-G."/>
        </authorList>
    </citation>
    <scope>NUCLEOTIDE SEQUENCE</scope>
    <source>
        <strain evidence="11">Huo1</strain>
        <tissue evidence="11">Leaf</tissue>
    </source>
</reference>
<evidence type="ECO:0000256" key="1">
    <source>
        <dbReference type="ARBA" id="ARBA00004651"/>
    </source>
</evidence>
<reference evidence="11" key="1">
    <citation type="submission" date="2018-01" db="EMBL/GenBank/DDBJ databases">
        <authorList>
            <person name="Mao J.F."/>
        </authorList>
    </citation>
    <scope>NUCLEOTIDE SEQUENCE</scope>
    <source>
        <strain evidence="11">Huo1</strain>
        <tissue evidence="11">Leaf</tissue>
    </source>
</reference>
<feature type="compositionally biased region" description="Pro residues" evidence="9">
    <location>
        <begin position="1"/>
        <end position="10"/>
    </location>
</feature>
<keyword evidence="5 8" id="KW-0812">Transmembrane</keyword>
<dbReference type="Pfam" id="PF04535">
    <property type="entry name" value="CASP_dom"/>
    <property type="match status" value="1"/>
</dbReference>
<comment type="caution">
    <text evidence="11">The sequence shown here is derived from an EMBL/GenBank/DDBJ whole genome shotgun (WGS) entry which is preliminary data.</text>
</comment>
<evidence type="ECO:0000256" key="5">
    <source>
        <dbReference type="ARBA" id="ARBA00022692"/>
    </source>
</evidence>
<feature type="domain" description="Casparian strip membrane protein" evidence="10">
    <location>
        <begin position="44"/>
        <end position="175"/>
    </location>
</feature>
<dbReference type="PANTHER" id="PTHR33573">
    <property type="entry name" value="CASP-LIKE PROTEIN 4A4"/>
    <property type="match status" value="1"/>
</dbReference>
<keyword evidence="4 8" id="KW-1003">Cell membrane</keyword>
<evidence type="ECO:0000313" key="11">
    <source>
        <dbReference type="EMBL" id="KAG6427688.1"/>
    </source>
</evidence>